<proteinExistence type="predicted"/>
<dbReference type="AlphaFoldDB" id="A0A4Z2FHL6"/>
<keyword evidence="3" id="KW-1185">Reference proteome</keyword>
<reference evidence="2 3" key="1">
    <citation type="submission" date="2019-03" db="EMBL/GenBank/DDBJ databases">
        <title>First draft genome of Liparis tanakae, snailfish: a comprehensive survey of snailfish specific genes.</title>
        <authorList>
            <person name="Kim W."/>
            <person name="Song I."/>
            <person name="Jeong J.-H."/>
            <person name="Kim D."/>
            <person name="Kim S."/>
            <person name="Ryu S."/>
            <person name="Song J.Y."/>
            <person name="Lee S.K."/>
        </authorList>
    </citation>
    <scope>NUCLEOTIDE SEQUENCE [LARGE SCALE GENOMIC DNA]</scope>
    <source>
        <tissue evidence="2">Muscle</tissue>
    </source>
</reference>
<evidence type="ECO:0000313" key="2">
    <source>
        <dbReference type="EMBL" id="TNN40659.1"/>
    </source>
</evidence>
<feature type="region of interest" description="Disordered" evidence="1">
    <location>
        <begin position="1"/>
        <end position="23"/>
    </location>
</feature>
<organism evidence="2 3">
    <name type="scientific">Liparis tanakae</name>
    <name type="common">Tanaka's snailfish</name>
    <dbReference type="NCBI Taxonomy" id="230148"/>
    <lineage>
        <taxon>Eukaryota</taxon>
        <taxon>Metazoa</taxon>
        <taxon>Chordata</taxon>
        <taxon>Craniata</taxon>
        <taxon>Vertebrata</taxon>
        <taxon>Euteleostomi</taxon>
        <taxon>Actinopterygii</taxon>
        <taxon>Neopterygii</taxon>
        <taxon>Teleostei</taxon>
        <taxon>Neoteleostei</taxon>
        <taxon>Acanthomorphata</taxon>
        <taxon>Eupercaria</taxon>
        <taxon>Perciformes</taxon>
        <taxon>Cottioidei</taxon>
        <taxon>Cottales</taxon>
        <taxon>Liparidae</taxon>
        <taxon>Liparis</taxon>
    </lineage>
</organism>
<dbReference type="EMBL" id="SRLO01001170">
    <property type="protein sequence ID" value="TNN40659.1"/>
    <property type="molecule type" value="Genomic_DNA"/>
</dbReference>
<dbReference type="Proteomes" id="UP000314294">
    <property type="component" value="Unassembled WGS sequence"/>
</dbReference>
<name>A0A4Z2FHL6_9TELE</name>
<feature type="region of interest" description="Disordered" evidence="1">
    <location>
        <begin position="38"/>
        <end position="77"/>
    </location>
</feature>
<comment type="caution">
    <text evidence="2">The sequence shown here is derived from an EMBL/GenBank/DDBJ whole genome shotgun (WGS) entry which is preliminary data.</text>
</comment>
<gene>
    <name evidence="2" type="ORF">EYF80_049174</name>
</gene>
<accession>A0A4Z2FHL6</accession>
<protein>
    <submittedName>
        <fullName evidence="2">Uncharacterized protein</fullName>
    </submittedName>
</protein>
<evidence type="ECO:0000256" key="1">
    <source>
        <dbReference type="SAM" id="MobiDB-lite"/>
    </source>
</evidence>
<sequence>MRKAGRTTRTLGRLPSPTRSNSSTVLLNVGVILDPAERRSRRAAVSKEQREAGLHSRKEVNGPIDSTESRRSYLLVK</sequence>
<feature type="compositionally biased region" description="Basic and acidic residues" evidence="1">
    <location>
        <begin position="45"/>
        <end position="60"/>
    </location>
</feature>
<evidence type="ECO:0000313" key="3">
    <source>
        <dbReference type="Proteomes" id="UP000314294"/>
    </source>
</evidence>